<organism evidence="1">
    <name type="scientific">marine sediment metagenome</name>
    <dbReference type="NCBI Taxonomy" id="412755"/>
    <lineage>
        <taxon>unclassified sequences</taxon>
        <taxon>metagenomes</taxon>
        <taxon>ecological metagenomes</taxon>
    </lineage>
</organism>
<gene>
    <name evidence="1" type="ORF">S12H4_18722</name>
</gene>
<proteinExistence type="predicted"/>
<sequence length="61" mass="6961">KVTYYRGRVDKQGRICLKKDVRDLLGTSAQEYVYVAVKPTGEFSPEGLPLYKEFEELSDSS</sequence>
<dbReference type="EMBL" id="BARW01009280">
    <property type="protein sequence ID" value="GAI78488.1"/>
    <property type="molecule type" value="Genomic_DNA"/>
</dbReference>
<accession>X1RD58</accession>
<evidence type="ECO:0000313" key="1">
    <source>
        <dbReference type="EMBL" id="GAI78488.1"/>
    </source>
</evidence>
<evidence type="ECO:0008006" key="2">
    <source>
        <dbReference type="Google" id="ProtNLM"/>
    </source>
</evidence>
<protein>
    <recommendedName>
        <fullName evidence="2">SpoVT-AbrB domain-containing protein</fullName>
    </recommendedName>
</protein>
<dbReference type="AlphaFoldDB" id="X1RD58"/>
<reference evidence="1" key="1">
    <citation type="journal article" date="2014" name="Front. Microbiol.">
        <title>High frequency of phylogenetically diverse reductive dehalogenase-homologous genes in deep subseafloor sedimentary metagenomes.</title>
        <authorList>
            <person name="Kawai M."/>
            <person name="Futagami T."/>
            <person name="Toyoda A."/>
            <person name="Takaki Y."/>
            <person name="Nishi S."/>
            <person name="Hori S."/>
            <person name="Arai W."/>
            <person name="Tsubouchi T."/>
            <person name="Morono Y."/>
            <person name="Uchiyama I."/>
            <person name="Ito T."/>
            <person name="Fujiyama A."/>
            <person name="Inagaki F."/>
            <person name="Takami H."/>
        </authorList>
    </citation>
    <scope>NUCLEOTIDE SEQUENCE</scope>
    <source>
        <strain evidence="1">Expedition CK06-06</strain>
    </source>
</reference>
<comment type="caution">
    <text evidence="1">The sequence shown here is derived from an EMBL/GenBank/DDBJ whole genome shotgun (WGS) entry which is preliminary data.</text>
</comment>
<feature type="non-terminal residue" evidence="1">
    <location>
        <position position="1"/>
    </location>
</feature>
<name>X1RD58_9ZZZZ</name>